<keyword evidence="2 4" id="KW-0963">Cytoplasm</keyword>
<sequence length="203" mass="23156">MESRTLAVAAMFQCADLIGELARHGRCDEEAYSSVIKSVFSNRANDVEEIYTNVNNLRYGAKVCVDIAKQQKANYQNLMIYVMGMIQLEKQMRSREDFMAKIDDGLALSSRQVELYGYEHDSVSGSLSNLYQATFSTLSHRVQIVGDANWLTQDRVASRIRALLFAGIRAAMLWRNLNGRRYQLLFQRGKINRQLEAWLDAAD</sequence>
<keyword evidence="3 4" id="KW-0472">Membrane</keyword>
<dbReference type="AlphaFoldDB" id="A0A3M0AES6"/>
<dbReference type="Proteomes" id="UP000267187">
    <property type="component" value="Unassembled WGS sequence"/>
</dbReference>
<organism evidence="5 6">
    <name type="scientific">Umboniibacter marinipuniceus</name>
    <dbReference type="NCBI Taxonomy" id="569599"/>
    <lineage>
        <taxon>Bacteria</taxon>
        <taxon>Pseudomonadati</taxon>
        <taxon>Pseudomonadota</taxon>
        <taxon>Gammaproteobacteria</taxon>
        <taxon>Cellvibrionales</taxon>
        <taxon>Cellvibrionaceae</taxon>
        <taxon>Umboniibacter</taxon>
    </lineage>
</organism>
<dbReference type="Gene3D" id="1.10.3890.10">
    <property type="entry name" value="HflD-like"/>
    <property type="match status" value="1"/>
</dbReference>
<evidence type="ECO:0000256" key="1">
    <source>
        <dbReference type="ARBA" id="ARBA00022475"/>
    </source>
</evidence>
<protein>
    <recommendedName>
        <fullName evidence="4">High frequency lysogenization protein HflD homolog</fullName>
    </recommendedName>
</protein>
<evidence type="ECO:0000256" key="2">
    <source>
        <dbReference type="ARBA" id="ARBA00022490"/>
    </source>
</evidence>
<reference evidence="5 6" key="1">
    <citation type="submission" date="2018-10" db="EMBL/GenBank/DDBJ databases">
        <title>Genomic Encyclopedia of Type Strains, Phase IV (KMG-IV): sequencing the most valuable type-strain genomes for metagenomic binning, comparative biology and taxonomic classification.</title>
        <authorList>
            <person name="Goeker M."/>
        </authorList>
    </citation>
    <scope>NUCLEOTIDE SEQUENCE [LARGE SCALE GENOMIC DNA]</scope>
    <source>
        <strain evidence="5 6">DSM 25080</strain>
    </source>
</reference>
<dbReference type="GO" id="GO:0005886">
    <property type="term" value="C:plasma membrane"/>
    <property type="evidence" value="ECO:0007669"/>
    <property type="project" value="UniProtKB-SubCell"/>
</dbReference>
<dbReference type="InterPro" id="IPR035932">
    <property type="entry name" value="HflD-like_sf"/>
</dbReference>
<dbReference type="InterPro" id="IPR007451">
    <property type="entry name" value="HflD"/>
</dbReference>
<evidence type="ECO:0000313" key="6">
    <source>
        <dbReference type="Proteomes" id="UP000267187"/>
    </source>
</evidence>
<evidence type="ECO:0000256" key="3">
    <source>
        <dbReference type="ARBA" id="ARBA00023136"/>
    </source>
</evidence>
<keyword evidence="6" id="KW-1185">Reference proteome</keyword>
<comment type="similarity">
    <text evidence="4">Belongs to the HflD family.</text>
</comment>
<dbReference type="PANTHER" id="PTHR38100:SF1">
    <property type="entry name" value="HIGH FREQUENCY LYSOGENIZATION PROTEIN HFLD"/>
    <property type="match status" value="1"/>
</dbReference>
<comment type="subcellular location">
    <subcellularLocation>
        <location evidence="4">Cytoplasm</location>
    </subcellularLocation>
    <subcellularLocation>
        <location evidence="4">Cell membrane</location>
        <topology evidence="4">Peripheral membrane protein</topology>
        <orientation evidence="4">Cytoplasmic side</orientation>
    </subcellularLocation>
</comment>
<comment type="caution">
    <text evidence="5">The sequence shown here is derived from an EMBL/GenBank/DDBJ whole genome shotgun (WGS) entry which is preliminary data.</text>
</comment>
<dbReference type="RefSeq" id="WP_121876407.1">
    <property type="nucleotide sequence ID" value="NZ_REFJ01000002.1"/>
</dbReference>
<proteinExistence type="inferred from homology"/>
<dbReference type="PANTHER" id="PTHR38100">
    <property type="entry name" value="HIGH FREQUENCY LYSOGENIZATION PROTEIN HFLD"/>
    <property type="match status" value="1"/>
</dbReference>
<dbReference type="OrthoDB" id="9788031at2"/>
<evidence type="ECO:0000313" key="5">
    <source>
        <dbReference type="EMBL" id="RMA81258.1"/>
    </source>
</evidence>
<dbReference type="GO" id="GO:0005737">
    <property type="term" value="C:cytoplasm"/>
    <property type="evidence" value="ECO:0007669"/>
    <property type="project" value="UniProtKB-SubCell"/>
</dbReference>
<dbReference type="Pfam" id="PF04356">
    <property type="entry name" value="DUF489"/>
    <property type="match status" value="1"/>
</dbReference>
<name>A0A3M0AES6_9GAMM</name>
<dbReference type="NCBIfam" id="NF001246">
    <property type="entry name" value="PRK00218.1-2"/>
    <property type="match status" value="1"/>
</dbReference>
<evidence type="ECO:0000256" key="4">
    <source>
        <dbReference type="HAMAP-Rule" id="MF_00695"/>
    </source>
</evidence>
<dbReference type="EMBL" id="REFJ01000002">
    <property type="protein sequence ID" value="RMA81258.1"/>
    <property type="molecule type" value="Genomic_DNA"/>
</dbReference>
<dbReference type="HAMAP" id="MF_00695">
    <property type="entry name" value="HflD_protein"/>
    <property type="match status" value="1"/>
</dbReference>
<dbReference type="SUPFAM" id="SSF101322">
    <property type="entry name" value="YcfC-like"/>
    <property type="match status" value="1"/>
</dbReference>
<gene>
    <name evidence="4" type="primary">hflD</name>
    <name evidence="5" type="ORF">DFR27_1067</name>
</gene>
<keyword evidence="1 4" id="KW-1003">Cell membrane</keyword>
<accession>A0A3M0AES6</accession>